<dbReference type="InterPro" id="IPR004564">
    <property type="entry name" value="OM_lipoprot_carrier_LolA-like"/>
</dbReference>
<comment type="caution">
    <text evidence="3">The sequence shown here is derived from an EMBL/GenBank/DDBJ whole genome shotgun (WGS) entry which is preliminary data.</text>
</comment>
<dbReference type="RefSeq" id="WP_107031016.1">
    <property type="nucleotide sequence ID" value="NZ_CAOLBL010000005.1"/>
</dbReference>
<evidence type="ECO:0000256" key="1">
    <source>
        <dbReference type="ARBA" id="ARBA00022729"/>
    </source>
</evidence>
<proteinExistence type="predicted"/>
<keyword evidence="4" id="KW-1185">Reference proteome</keyword>
<dbReference type="Gene3D" id="2.50.20.10">
    <property type="entry name" value="Lipoprotein localisation LolA/LolB/LppX"/>
    <property type="match status" value="1"/>
</dbReference>
<feature type="signal peptide" evidence="2">
    <location>
        <begin position="1"/>
        <end position="21"/>
    </location>
</feature>
<dbReference type="Proteomes" id="UP000244905">
    <property type="component" value="Unassembled WGS sequence"/>
</dbReference>
<accession>A0A2V1IPW1</accession>
<sequence length="204" mass="22031">MLTKNIILLILALCCLLPLHAAESATAVLDKAAAKIRASKSLSASYTITADGQSNSGTLTISGDRFTIVSPQISSWYDGRTQWTYSTHVGEVNITEPSPEELQQVNPFAIINSFKTHYRASMLKSAAGEKKIRLTATQAGSDIHSVDLTLNASTLYPTRIVLNMANRRSVGITVSSVKPGEALPVSFFRYDAAKHPGLPVVDLR</sequence>
<feature type="chain" id="PRO_5016179626" description="Outer membrane lipoprotein carrier protein LolA" evidence="2">
    <location>
        <begin position="22"/>
        <end position="204"/>
    </location>
</feature>
<dbReference type="EMBL" id="PUEC01000001">
    <property type="protein sequence ID" value="PWB04460.1"/>
    <property type="molecule type" value="Genomic_DNA"/>
</dbReference>
<name>A0A2V1IPW1_9BACT</name>
<dbReference type="Pfam" id="PF16584">
    <property type="entry name" value="LolA_2"/>
    <property type="match status" value="1"/>
</dbReference>
<reference evidence="4" key="1">
    <citation type="submission" date="2018-02" db="EMBL/GenBank/DDBJ databases">
        <authorList>
            <person name="Clavel T."/>
            <person name="Strowig T."/>
        </authorList>
    </citation>
    <scope>NUCLEOTIDE SEQUENCE [LARGE SCALE GENOMIC DNA]</scope>
    <source>
        <strain evidence="4">DSM 103720</strain>
    </source>
</reference>
<protein>
    <recommendedName>
        <fullName evidence="5">Outer membrane lipoprotein carrier protein LolA</fullName>
    </recommendedName>
</protein>
<dbReference type="GeneID" id="82524856"/>
<dbReference type="SUPFAM" id="SSF89392">
    <property type="entry name" value="Prokaryotic lipoproteins and lipoprotein localization factors"/>
    <property type="match status" value="1"/>
</dbReference>
<gene>
    <name evidence="3" type="ORF">C5O23_00645</name>
</gene>
<evidence type="ECO:0008006" key="5">
    <source>
        <dbReference type="Google" id="ProtNLM"/>
    </source>
</evidence>
<dbReference type="InterPro" id="IPR029046">
    <property type="entry name" value="LolA/LolB/LppX"/>
</dbReference>
<evidence type="ECO:0000313" key="3">
    <source>
        <dbReference type="EMBL" id="PWB04460.1"/>
    </source>
</evidence>
<evidence type="ECO:0000256" key="2">
    <source>
        <dbReference type="SAM" id="SignalP"/>
    </source>
</evidence>
<dbReference type="CDD" id="cd16325">
    <property type="entry name" value="LolA"/>
    <property type="match status" value="1"/>
</dbReference>
<evidence type="ECO:0000313" key="4">
    <source>
        <dbReference type="Proteomes" id="UP000244905"/>
    </source>
</evidence>
<organism evidence="3 4">
    <name type="scientific">Duncaniella muris</name>
    <dbReference type="NCBI Taxonomy" id="2094150"/>
    <lineage>
        <taxon>Bacteria</taxon>
        <taxon>Pseudomonadati</taxon>
        <taxon>Bacteroidota</taxon>
        <taxon>Bacteroidia</taxon>
        <taxon>Bacteroidales</taxon>
        <taxon>Muribaculaceae</taxon>
        <taxon>Duncaniella</taxon>
    </lineage>
</organism>
<keyword evidence="1 2" id="KW-0732">Signal</keyword>
<dbReference type="AlphaFoldDB" id="A0A2V1IPW1"/>